<name>A0A1G2C190_9BACT</name>
<evidence type="ECO:0000313" key="3">
    <source>
        <dbReference type="EMBL" id="OGY94350.1"/>
    </source>
</evidence>
<feature type="domain" description="YbaK/aminoacyl-tRNA synthetase-associated" evidence="2">
    <location>
        <begin position="37"/>
        <end position="162"/>
    </location>
</feature>
<dbReference type="Pfam" id="PF04073">
    <property type="entry name" value="tRNA_edit"/>
    <property type="match status" value="1"/>
</dbReference>
<dbReference type="CDD" id="cd04332">
    <property type="entry name" value="YbaK_like"/>
    <property type="match status" value="1"/>
</dbReference>
<dbReference type="GO" id="GO:0002161">
    <property type="term" value="F:aminoacyl-tRNA deacylase activity"/>
    <property type="evidence" value="ECO:0007669"/>
    <property type="project" value="InterPro"/>
</dbReference>
<reference evidence="3 4" key="1">
    <citation type="journal article" date="2016" name="Nat. Commun.">
        <title>Thousands of microbial genomes shed light on interconnected biogeochemical processes in an aquifer system.</title>
        <authorList>
            <person name="Anantharaman K."/>
            <person name="Brown C.T."/>
            <person name="Hug L.A."/>
            <person name="Sharon I."/>
            <person name="Castelle C.J."/>
            <person name="Probst A.J."/>
            <person name="Thomas B.C."/>
            <person name="Singh A."/>
            <person name="Wilkins M.J."/>
            <person name="Karaoz U."/>
            <person name="Brodie E.L."/>
            <person name="Williams K.H."/>
            <person name="Hubbard S.S."/>
            <person name="Banfield J.F."/>
        </authorList>
    </citation>
    <scope>NUCLEOTIDE SEQUENCE [LARGE SCALE GENOMIC DNA]</scope>
</reference>
<dbReference type="Gene3D" id="3.90.960.10">
    <property type="entry name" value="YbaK/aminoacyl-tRNA synthetase-associated domain"/>
    <property type="match status" value="1"/>
</dbReference>
<organism evidence="3 4">
    <name type="scientific">Candidatus Komeilibacteria bacterium RIFOXYC1_FULL_37_11</name>
    <dbReference type="NCBI Taxonomy" id="1798555"/>
    <lineage>
        <taxon>Bacteria</taxon>
        <taxon>Candidatus Komeiliibacteriota</taxon>
    </lineage>
</organism>
<dbReference type="Proteomes" id="UP000177626">
    <property type="component" value="Unassembled WGS sequence"/>
</dbReference>
<proteinExistence type="predicted"/>
<sequence>MSVKKKANKSSVRKLKLPTKTIGYLEKAGVKHNLLQHKTIYTAVDAANTMKKKMAEIAKSLLVKADKDYYMVLLPADHNLDMDKIKKVLSKGKQKQVKVVKIPGESVARDFLKVKNDAIAAFGSLYKLPVIVEKRLANIKKAVFSSESFNHSVEMTVKDFINLEKALVDSFGIKKKIKKVPAPTKKKSTSKKVRRKNK</sequence>
<accession>A0A1G2C190</accession>
<dbReference type="SUPFAM" id="SSF55826">
    <property type="entry name" value="YbaK/ProRS associated domain"/>
    <property type="match status" value="1"/>
</dbReference>
<evidence type="ECO:0000313" key="4">
    <source>
        <dbReference type="Proteomes" id="UP000177626"/>
    </source>
</evidence>
<dbReference type="AlphaFoldDB" id="A0A1G2C190"/>
<dbReference type="EMBL" id="MHKQ01000009">
    <property type="protein sequence ID" value="OGY94350.1"/>
    <property type="molecule type" value="Genomic_DNA"/>
</dbReference>
<gene>
    <name evidence="3" type="ORF">A2406_02965</name>
</gene>
<evidence type="ECO:0000256" key="1">
    <source>
        <dbReference type="SAM" id="MobiDB-lite"/>
    </source>
</evidence>
<comment type="caution">
    <text evidence="3">The sequence shown here is derived from an EMBL/GenBank/DDBJ whole genome shotgun (WGS) entry which is preliminary data.</text>
</comment>
<feature type="region of interest" description="Disordered" evidence="1">
    <location>
        <begin position="179"/>
        <end position="198"/>
    </location>
</feature>
<dbReference type="InterPro" id="IPR036754">
    <property type="entry name" value="YbaK/aa-tRNA-synt-asso_dom_sf"/>
</dbReference>
<protein>
    <recommendedName>
        <fullName evidence="2">YbaK/aminoacyl-tRNA synthetase-associated domain-containing protein</fullName>
    </recommendedName>
</protein>
<dbReference type="InterPro" id="IPR007214">
    <property type="entry name" value="YbaK/aa-tRNA-synth-assoc-dom"/>
</dbReference>
<evidence type="ECO:0000259" key="2">
    <source>
        <dbReference type="Pfam" id="PF04073"/>
    </source>
</evidence>